<gene>
    <name evidence="2" type="ORF">SAMN05421748_12723</name>
</gene>
<evidence type="ECO:0000313" key="3">
    <source>
        <dbReference type="Proteomes" id="UP000219612"/>
    </source>
</evidence>
<feature type="compositionally biased region" description="Polar residues" evidence="1">
    <location>
        <begin position="12"/>
        <end position="22"/>
    </location>
</feature>
<evidence type="ECO:0000256" key="1">
    <source>
        <dbReference type="SAM" id="MobiDB-lite"/>
    </source>
</evidence>
<reference evidence="2 3" key="1">
    <citation type="submission" date="2017-09" db="EMBL/GenBank/DDBJ databases">
        <authorList>
            <person name="Ehlers B."/>
            <person name="Leendertz F.H."/>
        </authorList>
    </citation>
    <scope>NUCLEOTIDE SEQUENCE [LARGE SCALE GENOMIC DNA]</scope>
    <source>
        <strain evidence="2 3">CGMCC 4.6857</strain>
    </source>
</reference>
<feature type="region of interest" description="Disordered" evidence="1">
    <location>
        <begin position="1"/>
        <end position="26"/>
    </location>
</feature>
<organism evidence="2 3">
    <name type="scientific">Paractinoplanes atraurantiacus</name>
    <dbReference type="NCBI Taxonomy" id="1036182"/>
    <lineage>
        <taxon>Bacteria</taxon>
        <taxon>Bacillati</taxon>
        <taxon>Actinomycetota</taxon>
        <taxon>Actinomycetes</taxon>
        <taxon>Micromonosporales</taxon>
        <taxon>Micromonosporaceae</taxon>
        <taxon>Paractinoplanes</taxon>
    </lineage>
</organism>
<evidence type="ECO:0000313" key="2">
    <source>
        <dbReference type="EMBL" id="SNY64699.1"/>
    </source>
</evidence>
<accession>A0A285JWK4</accession>
<dbReference type="RefSeq" id="WP_179855533.1">
    <property type="nucleotide sequence ID" value="NZ_OBDY01000027.1"/>
</dbReference>
<sequence length="46" mass="4879">MSLTTVVLHPAATSTRPASTPSPRLDDHIVGGLARRAEHLFRGPST</sequence>
<proteinExistence type="predicted"/>
<name>A0A285JWK4_9ACTN</name>
<protein>
    <submittedName>
        <fullName evidence="2">Uncharacterized protein</fullName>
    </submittedName>
</protein>
<dbReference type="AlphaFoldDB" id="A0A285JWK4"/>
<dbReference type="Proteomes" id="UP000219612">
    <property type="component" value="Unassembled WGS sequence"/>
</dbReference>
<keyword evidence="3" id="KW-1185">Reference proteome</keyword>
<dbReference type="EMBL" id="OBDY01000027">
    <property type="protein sequence ID" value="SNY64699.1"/>
    <property type="molecule type" value="Genomic_DNA"/>
</dbReference>